<dbReference type="InterPro" id="IPR016161">
    <property type="entry name" value="Ald_DH/histidinol_DH"/>
</dbReference>
<organism evidence="6 7">
    <name type="scientific">Candidatus Berkelbacteria bacterium CG08_land_8_20_14_0_20_39_8</name>
    <dbReference type="NCBI Taxonomy" id="1974511"/>
    <lineage>
        <taxon>Bacteria</taxon>
        <taxon>Candidatus Berkelbacteria</taxon>
    </lineage>
</organism>
<dbReference type="PROSITE" id="PS00687">
    <property type="entry name" value="ALDEHYDE_DEHYDR_GLU"/>
    <property type="match status" value="1"/>
</dbReference>
<dbReference type="FunFam" id="3.40.309.10:FF:000009">
    <property type="entry name" value="Aldehyde dehydrogenase A"/>
    <property type="match status" value="1"/>
</dbReference>
<gene>
    <name evidence="6" type="ORF">COT12_01965</name>
</gene>
<evidence type="ECO:0000256" key="4">
    <source>
        <dbReference type="RuleBase" id="RU003345"/>
    </source>
</evidence>
<dbReference type="Pfam" id="PF00171">
    <property type="entry name" value="Aldedh"/>
    <property type="match status" value="2"/>
</dbReference>
<reference evidence="7" key="1">
    <citation type="submission" date="2017-09" db="EMBL/GenBank/DDBJ databases">
        <title>Depth-based differentiation of microbial function through sediment-hosted aquifers and enrichment of novel symbionts in the deep terrestrial subsurface.</title>
        <authorList>
            <person name="Probst A.J."/>
            <person name="Ladd B."/>
            <person name="Jarett J.K."/>
            <person name="Geller-Mcgrath D.E."/>
            <person name="Sieber C.M.K."/>
            <person name="Emerson J.B."/>
            <person name="Anantharaman K."/>
            <person name="Thomas B.C."/>
            <person name="Malmstrom R."/>
            <person name="Stieglmeier M."/>
            <person name="Klingl A."/>
            <person name="Woyke T."/>
            <person name="Ryan C.M."/>
            <person name="Banfield J.F."/>
        </authorList>
    </citation>
    <scope>NUCLEOTIDE SEQUENCE [LARGE SCALE GENOMIC DNA]</scope>
</reference>
<name>A0A2M6YC41_9BACT</name>
<dbReference type="InterPro" id="IPR051020">
    <property type="entry name" value="ALDH-related_metabolic_enz"/>
</dbReference>
<keyword evidence="2 4" id="KW-0560">Oxidoreductase</keyword>
<dbReference type="SUPFAM" id="SSF53720">
    <property type="entry name" value="ALDH-like"/>
    <property type="match status" value="1"/>
</dbReference>
<dbReference type="InterPro" id="IPR029510">
    <property type="entry name" value="Ald_DH_CS_GLU"/>
</dbReference>
<dbReference type="InterPro" id="IPR015590">
    <property type="entry name" value="Aldehyde_DH_dom"/>
</dbReference>
<dbReference type="GO" id="GO:0008911">
    <property type="term" value="F:lactaldehyde dehydrogenase (NAD+) activity"/>
    <property type="evidence" value="ECO:0007669"/>
    <property type="project" value="TreeGrafter"/>
</dbReference>
<dbReference type="Proteomes" id="UP000229896">
    <property type="component" value="Unassembled WGS sequence"/>
</dbReference>
<evidence type="ECO:0000313" key="6">
    <source>
        <dbReference type="EMBL" id="PIU24261.1"/>
    </source>
</evidence>
<evidence type="ECO:0000313" key="7">
    <source>
        <dbReference type="Proteomes" id="UP000229896"/>
    </source>
</evidence>
<dbReference type="InterPro" id="IPR016160">
    <property type="entry name" value="Ald_DH_CS_CYS"/>
</dbReference>
<dbReference type="EMBL" id="PEXI01000062">
    <property type="protein sequence ID" value="PIU24261.1"/>
    <property type="molecule type" value="Genomic_DNA"/>
</dbReference>
<evidence type="ECO:0000256" key="1">
    <source>
        <dbReference type="ARBA" id="ARBA00009986"/>
    </source>
</evidence>
<accession>A0A2M6YC41</accession>
<evidence type="ECO:0000256" key="2">
    <source>
        <dbReference type="ARBA" id="ARBA00023002"/>
    </source>
</evidence>
<evidence type="ECO:0000259" key="5">
    <source>
        <dbReference type="Pfam" id="PF00171"/>
    </source>
</evidence>
<dbReference type="PANTHER" id="PTHR42991:SF1">
    <property type="entry name" value="ALDEHYDE DEHYDROGENASE"/>
    <property type="match status" value="1"/>
</dbReference>
<dbReference type="PANTHER" id="PTHR42991">
    <property type="entry name" value="ALDEHYDE DEHYDROGENASE"/>
    <property type="match status" value="1"/>
</dbReference>
<dbReference type="AlphaFoldDB" id="A0A2M6YC41"/>
<feature type="domain" description="Aldehyde dehydrogenase" evidence="5">
    <location>
        <begin position="386"/>
        <end position="502"/>
    </location>
</feature>
<dbReference type="Gene3D" id="3.40.309.10">
    <property type="entry name" value="Aldehyde Dehydrogenase, Chain A, domain 2"/>
    <property type="match status" value="1"/>
</dbReference>
<protein>
    <submittedName>
        <fullName evidence="6">NADP-dependent glyceraldehyde-3-phosphate dehydrogenase</fullName>
    </submittedName>
</protein>
<feature type="active site" evidence="3">
    <location>
        <position position="253"/>
    </location>
</feature>
<evidence type="ECO:0000256" key="3">
    <source>
        <dbReference type="PROSITE-ProRule" id="PRU10007"/>
    </source>
</evidence>
<dbReference type="InterPro" id="IPR016162">
    <property type="entry name" value="Ald_DH_N"/>
</dbReference>
<comment type="caution">
    <text evidence="6">The sequence shown here is derived from an EMBL/GenBank/DDBJ whole genome shotgun (WGS) entry which is preliminary data.</text>
</comment>
<comment type="similarity">
    <text evidence="1 4">Belongs to the aldehyde dehydrogenase family.</text>
</comment>
<proteinExistence type="inferred from homology"/>
<dbReference type="Gene3D" id="3.40.605.10">
    <property type="entry name" value="Aldehyde Dehydrogenase, Chain A, domain 1"/>
    <property type="match status" value="1"/>
</dbReference>
<dbReference type="InterPro" id="IPR016163">
    <property type="entry name" value="Ald_DH_C"/>
</dbReference>
<feature type="domain" description="Aldehyde dehydrogenase" evidence="5">
    <location>
        <begin position="22"/>
        <end position="359"/>
    </location>
</feature>
<sequence>MFKELKTKTKIPTYKYLVEGEWQESRSRKLISIFSPIDRSLVGRIQSVKKNEANLVVTGASIAQAQWAKILIAKKMQILKRAAISLSKNKSLLAKLLIQEVGKIKKDAESEVEHSVEIINKVIKNAQCLDYVIKKENETCNITCQPAGVVLCISPFNYPIYTAISQIIPAIIAGNSVILKPSMYGSISTLHLAQILNKAGLPAGVINVITGRGNDIGRYLATHELINMTYFTGSTKVGKEIAKKTNMAQVVLEMGGKDAAIVLKDADLEHAAREIVDGAFLYSGQRCMAIKRVIVDTKIKDKLISKMGDYIKRDFAEIGDPRDAKTQLGPVISDIQADYIEKLIKDARKKGAKVICGGVRFNVAKRKMKLSRRLLELPRRVIRLRRGQGRYFCPTILDKVKPNMRIAWEEQFGPVLPVISVRKEAEMINITNASEYGLDAAIFTKDINKARKMAEDLNVGQVFVNMKPHRAPDEFPFTGAKNSGMGTQGIPYTQKEMIKIKSLRISS</sequence>
<dbReference type="PROSITE" id="PS00070">
    <property type="entry name" value="ALDEHYDE_DEHYDR_CYS"/>
    <property type="match status" value="1"/>
</dbReference>